<comment type="similarity">
    <text evidence="2">Belongs to the AOR/FOR family.</text>
</comment>
<keyword evidence="3" id="KW-0004">4Fe-4S</keyword>
<dbReference type="PANTHER" id="PTHR30038:SF0">
    <property type="entry name" value="TUNGSTEN-CONTAINING ALDEHYDE FERREDOXIN OXIDOREDUCTASE"/>
    <property type="match status" value="1"/>
</dbReference>
<keyword evidence="6" id="KW-0408">Iron</keyword>
<proteinExistence type="inferred from homology"/>
<dbReference type="GO" id="GO:0046872">
    <property type="term" value="F:metal ion binding"/>
    <property type="evidence" value="ECO:0007669"/>
    <property type="project" value="UniProtKB-KW"/>
</dbReference>
<evidence type="ECO:0000256" key="2">
    <source>
        <dbReference type="ARBA" id="ARBA00011032"/>
    </source>
</evidence>
<dbReference type="SUPFAM" id="SSF56228">
    <property type="entry name" value="Aldehyde ferredoxin oxidoreductase, N-terminal domain"/>
    <property type="match status" value="1"/>
</dbReference>
<sequence>MFGYKGKVLRVNLKDRTYKVEDLNLHMAKKYIGGRGLGTKMFMDEVDPKVDALSPENKLLVVTGPLTGSPTPTGGRYMVVTKSPLTGTIASSNSGGFWGAQLKFAGYDVIVVEEKADKPVYISIVDGVVEIRDASHIWGKVVSETTDVLEKECGEKSKVMTIGPAGEKLSRLAAIMNDKDRAAGRSGVGAVMGSKNLKAIVVKGSSKVEVKDPDGLKKVFSESLKKIRENGVTGQGLPTYGTAVLVNIINENGVLPTNNFQKSYDDKAEAISGETLAEKYLVKKEACYRCPIACGRYCKVDDIEGGGPEYETIWAYGSDCGVSNLGNIIKANYWCNEMGLDTISAGVTVATAMELYEKGYIRDEEIDGTPLKFGNDEAVIEWTKKMGLREGFGDKLAEGSYRLAEMYGVPELSMSVKKQEIPAYDPRGIQGHGLQYATSNRGGCHVRGYLISPEILGLPEKLDRFKLDGKATWAKAFQDLTAAIDSLGLCLFTSFALGAGDYASLINAVCGTDHTADSIFEAGERIWNIEKLFNLESGVAPSEDKLPKRLLEEPIPEGPSKGWVHKLSDLLPEYYELRGWSKEGIPTDERLEKLGISEDMAKA</sequence>
<dbReference type="InterPro" id="IPR013984">
    <property type="entry name" value="Ald_Fedxn_OxRdtase_dom2"/>
</dbReference>
<evidence type="ECO:0000313" key="10">
    <source>
        <dbReference type="EMBL" id="PAB59865.1"/>
    </source>
</evidence>
<dbReference type="Pfam" id="PF02730">
    <property type="entry name" value="AFOR_N"/>
    <property type="match status" value="1"/>
</dbReference>
<dbReference type="InterPro" id="IPR013985">
    <property type="entry name" value="Ald_Fedxn_OxRdtase_dom3"/>
</dbReference>
<dbReference type="Proteomes" id="UP000216024">
    <property type="component" value="Unassembled WGS sequence"/>
</dbReference>
<name>A0A267MLW5_9FIRM</name>
<protein>
    <submittedName>
        <fullName evidence="10">Aldehyde ferredoxin oxidoreductase</fullName>
    </submittedName>
</protein>
<evidence type="ECO:0000256" key="1">
    <source>
        <dbReference type="ARBA" id="ARBA00001966"/>
    </source>
</evidence>
<dbReference type="RefSeq" id="WP_095132709.1">
    <property type="nucleotide sequence ID" value="NZ_NIBG01000005.1"/>
</dbReference>
<dbReference type="AlphaFoldDB" id="A0A267MLW5"/>
<dbReference type="InterPro" id="IPR013983">
    <property type="entry name" value="Ald_Fedxn_OxRdtase_N"/>
</dbReference>
<dbReference type="SUPFAM" id="SSF48310">
    <property type="entry name" value="Aldehyde ferredoxin oxidoreductase, C-terminal domains"/>
    <property type="match status" value="1"/>
</dbReference>
<dbReference type="Pfam" id="PF01314">
    <property type="entry name" value="AFOR_C"/>
    <property type="match status" value="1"/>
</dbReference>
<dbReference type="GO" id="GO:0016625">
    <property type="term" value="F:oxidoreductase activity, acting on the aldehyde or oxo group of donors, iron-sulfur protein as acceptor"/>
    <property type="evidence" value="ECO:0007669"/>
    <property type="project" value="InterPro"/>
</dbReference>
<keyword evidence="11" id="KW-1185">Reference proteome</keyword>
<dbReference type="EMBL" id="NIBG01000005">
    <property type="protein sequence ID" value="PAB59865.1"/>
    <property type="molecule type" value="Genomic_DNA"/>
</dbReference>
<dbReference type="InterPro" id="IPR036503">
    <property type="entry name" value="Ald_Fedxn_OxRdtase_N_sf"/>
</dbReference>
<evidence type="ECO:0000256" key="5">
    <source>
        <dbReference type="ARBA" id="ARBA00023002"/>
    </source>
</evidence>
<evidence type="ECO:0000256" key="8">
    <source>
        <dbReference type="ARBA" id="ARBA00049934"/>
    </source>
</evidence>
<evidence type="ECO:0000313" key="11">
    <source>
        <dbReference type="Proteomes" id="UP000216024"/>
    </source>
</evidence>
<evidence type="ECO:0000256" key="3">
    <source>
        <dbReference type="ARBA" id="ARBA00022485"/>
    </source>
</evidence>
<dbReference type="Gene3D" id="1.10.569.10">
    <property type="entry name" value="Aldehyde Ferredoxin Oxidoreductase Protein, subunit A, domain 2"/>
    <property type="match status" value="1"/>
</dbReference>
<dbReference type="Gene3D" id="3.60.9.10">
    <property type="entry name" value="Aldehyde ferredoxin oxidoreductase, N-terminal domain"/>
    <property type="match status" value="1"/>
</dbReference>
<evidence type="ECO:0000259" key="9">
    <source>
        <dbReference type="SMART" id="SM00790"/>
    </source>
</evidence>
<dbReference type="Gene3D" id="1.10.599.10">
    <property type="entry name" value="Aldehyde Ferredoxin Oxidoreductase Protein, subunit A, domain 3"/>
    <property type="match status" value="1"/>
</dbReference>
<keyword evidence="7" id="KW-0411">Iron-sulfur</keyword>
<accession>A0A267MLW5</accession>
<comment type="cofactor">
    <cofactor evidence="1">
        <name>[4Fe-4S] cluster</name>
        <dbReference type="ChEBI" id="CHEBI:49883"/>
    </cofactor>
</comment>
<comment type="cofactor">
    <cofactor evidence="8">
        <name>tungstopterin</name>
        <dbReference type="ChEBI" id="CHEBI:30402"/>
    </cofactor>
</comment>
<dbReference type="InterPro" id="IPR001203">
    <property type="entry name" value="OxRdtase_Ald_Fedxn_C"/>
</dbReference>
<dbReference type="GO" id="GO:0009055">
    <property type="term" value="F:electron transfer activity"/>
    <property type="evidence" value="ECO:0007669"/>
    <property type="project" value="InterPro"/>
</dbReference>
<dbReference type="OrthoDB" id="9763894at2"/>
<evidence type="ECO:0000256" key="6">
    <source>
        <dbReference type="ARBA" id="ARBA00023004"/>
    </source>
</evidence>
<evidence type="ECO:0000256" key="4">
    <source>
        <dbReference type="ARBA" id="ARBA00022723"/>
    </source>
</evidence>
<keyword evidence="5" id="KW-0560">Oxidoreductase</keyword>
<dbReference type="SMART" id="SM00790">
    <property type="entry name" value="AFOR_N"/>
    <property type="match status" value="1"/>
</dbReference>
<reference evidence="10 11" key="1">
    <citation type="submission" date="2017-06" db="EMBL/GenBank/DDBJ databases">
        <title>Draft genome sequence of anaerobic fermentative bacterium Anaeromicrobium sediminis DY2726D isolated from West Pacific Ocean sediments.</title>
        <authorList>
            <person name="Zeng X."/>
        </authorList>
    </citation>
    <scope>NUCLEOTIDE SEQUENCE [LARGE SCALE GENOMIC DNA]</scope>
    <source>
        <strain evidence="10 11">DY2726D</strain>
    </source>
</reference>
<organism evidence="10 11">
    <name type="scientific">Anaeromicrobium sediminis</name>
    <dbReference type="NCBI Taxonomy" id="1478221"/>
    <lineage>
        <taxon>Bacteria</taxon>
        <taxon>Bacillati</taxon>
        <taxon>Bacillota</taxon>
        <taxon>Clostridia</taxon>
        <taxon>Peptostreptococcales</taxon>
        <taxon>Thermotaleaceae</taxon>
        <taxon>Anaeromicrobium</taxon>
    </lineage>
</organism>
<keyword evidence="4" id="KW-0479">Metal-binding</keyword>
<dbReference type="PANTHER" id="PTHR30038">
    <property type="entry name" value="ALDEHYDE FERREDOXIN OXIDOREDUCTASE"/>
    <property type="match status" value="1"/>
</dbReference>
<comment type="caution">
    <text evidence="10">The sequence shown here is derived from an EMBL/GenBank/DDBJ whole genome shotgun (WGS) entry which is preliminary data.</text>
</comment>
<evidence type="ECO:0000256" key="7">
    <source>
        <dbReference type="ARBA" id="ARBA00023014"/>
    </source>
</evidence>
<dbReference type="InterPro" id="IPR051919">
    <property type="entry name" value="W-dependent_AOR"/>
</dbReference>
<dbReference type="GO" id="GO:0051539">
    <property type="term" value="F:4 iron, 4 sulfur cluster binding"/>
    <property type="evidence" value="ECO:0007669"/>
    <property type="project" value="UniProtKB-KW"/>
</dbReference>
<feature type="domain" description="Aldehyde ferredoxin oxidoreductase N-terminal" evidence="9">
    <location>
        <begin position="4"/>
        <end position="206"/>
    </location>
</feature>
<dbReference type="InterPro" id="IPR036021">
    <property type="entry name" value="Tungsten_al_ferr_oxy-like_C"/>
</dbReference>
<gene>
    <name evidence="10" type="ORF">CCE28_07880</name>
</gene>